<dbReference type="PROSITE" id="PS50113">
    <property type="entry name" value="PAC"/>
    <property type="match status" value="3"/>
</dbReference>
<keyword evidence="8" id="KW-0812">Transmembrane</keyword>
<organism evidence="13 14">
    <name type="scientific">Nostoc paludosum FACHB-159</name>
    <dbReference type="NCBI Taxonomy" id="2692908"/>
    <lineage>
        <taxon>Bacteria</taxon>
        <taxon>Bacillati</taxon>
        <taxon>Cyanobacteriota</taxon>
        <taxon>Cyanophyceae</taxon>
        <taxon>Nostocales</taxon>
        <taxon>Nostocaceae</taxon>
        <taxon>Nostoc</taxon>
    </lineage>
</organism>
<dbReference type="Pfam" id="PF08447">
    <property type="entry name" value="PAS_3"/>
    <property type="match status" value="2"/>
</dbReference>
<dbReference type="Gene3D" id="3.30.450.20">
    <property type="entry name" value="PAS domain"/>
    <property type="match status" value="3"/>
</dbReference>
<dbReference type="InterPro" id="IPR004358">
    <property type="entry name" value="Sig_transdc_His_kin-like_C"/>
</dbReference>
<dbReference type="CDD" id="cd00130">
    <property type="entry name" value="PAS"/>
    <property type="match status" value="3"/>
</dbReference>
<feature type="domain" description="Histidine kinase" evidence="9">
    <location>
        <begin position="597"/>
        <end position="864"/>
    </location>
</feature>
<dbReference type="InterPro" id="IPR000700">
    <property type="entry name" value="PAS-assoc_C"/>
</dbReference>
<comment type="caution">
    <text evidence="13">The sequence shown here is derived from an EMBL/GenBank/DDBJ whole genome shotgun (WGS) entry which is preliminary data.</text>
</comment>
<dbReference type="CDD" id="cd16922">
    <property type="entry name" value="HATPase_EvgS-ArcB-TorS-like"/>
    <property type="match status" value="1"/>
</dbReference>
<sequence>MHDFVVNLFSTGSFIPHGHCYLWKPGLVWLHIISDAIIALAYYSIPLTLFYFVRKRQDLPFSWIFLLFAAFIVFCGTTHIAEIWTLWHPTYWLSGILKAVTAIVSLFTAIELVPLVPQALALPSPLELRQANKALSAEIEERLAVENQLRRLQEELEQRVQNRTVELVQVNQQLQQEIDERHRVEVALRASRERLVLAQQVGKIGTCEWKFQTGELIWTEEMEALFGLRPGSFEGSYEHWLKRLHPDDRSKAHLAAQRTVTQGSDFDTQWRIILPDGRIRWIAAKAKIFGDGGQADRLIGVNMDITEYKEVQQELQQTLQTLTTLIQASPLPIVVVETDTTVKLWNAAAEQLFGWSEAELLGHQLPIVPEEKLQECDQLREAVTKGEVFFGVETYRRKRDGSNVFLNISAAPLYDECGSVNAILLILQDITQRKQAQAALQDSEERLRLALVAGNQGLYDLNLQTGDAIVNSEYAQMLGYEPDEFQETNAKWRERLHPDDAAAVSQAYEDYIAGKVDDYRVEFRQRTKAGDWKWIFSVGKIVSWDNEGKPLRMLGTHTDVSDRKTAEAEREQLLLREQAAREQAEAANRIKDEFLAVLSHELRTPLNPILGWAKLLRNSKLDEQKTAFALEAIERNAQLQTQLIGDLLDVSRILQGKLSFDITSVDLEATILAAIDTVRLAAQAKSINLQFSIIDFGLENPADISSDSSQQCNHLKSEIPSASAVPPPLREDALRLRGEPPHLNSKFQVAGDTARLQQIIWNLLSNAVKFTDVGGCVEVRLERVGTQAQIVVSDTGRGISPDFLPYIFDYFRQADAATTRKFGGLGIGLAIVRHLTELHGGMVTAHSLGEGHGATFTVRIPLIKTALVDNELNSDSSSDVSAALSLANMQILMVDDDADTRDYISFLLEQAGAKVILATSASEALQLLVKSIPDILVSDVGMPDMDGYMLMRQVRNLPPERGGNLKAIALTAYAGEINQKLAIAAGFTKHIAKPVEPQELIRAIVELVKG</sequence>
<evidence type="ECO:0000256" key="3">
    <source>
        <dbReference type="ARBA" id="ARBA00022553"/>
    </source>
</evidence>
<dbReference type="NCBIfam" id="TIGR00229">
    <property type="entry name" value="sensory_box"/>
    <property type="match status" value="3"/>
</dbReference>
<feature type="modified residue" description="4-aspartylphosphate" evidence="6">
    <location>
        <position position="939"/>
    </location>
</feature>
<dbReference type="PROSITE" id="PS50112">
    <property type="entry name" value="PAS"/>
    <property type="match status" value="2"/>
</dbReference>
<dbReference type="SMART" id="SM00388">
    <property type="entry name" value="HisKA"/>
    <property type="match status" value="1"/>
</dbReference>
<feature type="domain" description="PAC" evidence="12">
    <location>
        <begin position="519"/>
        <end position="572"/>
    </location>
</feature>
<dbReference type="Gene3D" id="3.40.50.2300">
    <property type="match status" value="1"/>
</dbReference>
<dbReference type="PROSITE" id="PS50110">
    <property type="entry name" value="RESPONSE_REGULATORY"/>
    <property type="match status" value="1"/>
</dbReference>
<feature type="domain" description="PAC" evidence="12">
    <location>
        <begin position="266"/>
        <end position="317"/>
    </location>
</feature>
<keyword evidence="3 6" id="KW-0597">Phosphoprotein</keyword>
<dbReference type="CDD" id="cd17580">
    <property type="entry name" value="REC_2_DhkD-like"/>
    <property type="match status" value="1"/>
</dbReference>
<evidence type="ECO:0000256" key="5">
    <source>
        <dbReference type="ARBA" id="ARBA00023012"/>
    </source>
</evidence>
<evidence type="ECO:0000256" key="8">
    <source>
        <dbReference type="SAM" id="Phobius"/>
    </source>
</evidence>
<dbReference type="InterPro" id="IPR001610">
    <property type="entry name" value="PAC"/>
</dbReference>
<dbReference type="Gene3D" id="3.30.565.10">
    <property type="entry name" value="Histidine kinase-like ATPase, C-terminal domain"/>
    <property type="match status" value="1"/>
</dbReference>
<dbReference type="Pfam" id="PF02518">
    <property type="entry name" value="HATPase_c"/>
    <property type="match status" value="1"/>
</dbReference>
<name>A0ABR8K2Q2_9NOSO</name>
<keyword evidence="14" id="KW-1185">Reference proteome</keyword>
<evidence type="ECO:0000256" key="7">
    <source>
        <dbReference type="SAM" id="Coils"/>
    </source>
</evidence>
<dbReference type="CDD" id="cd00082">
    <property type="entry name" value="HisKA"/>
    <property type="match status" value="1"/>
</dbReference>
<dbReference type="PROSITE" id="PS50109">
    <property type="entry name" value="HIS_KIN"/>
    <property type="match status" value="1"/>
</dbReference>
<evidence type="ECO:0000256" key="6">
    <source>
        <dbReference type="PROSITE-ProRule" id="PRU00169"/>
    </source>
</evidence>
<dbReference type="EC" id="2.7.13.3" evidence="2"/>
<dbReference type="InterPro" id="IPR003594">
    <property type="entry name" value="HATPase_dom"/>
</dbReference>
<dbReference type="SMART" id="SM00387">
    <property type="entry name" value="HATPase_c"/>
    <property type="match status" value="1"/>
</dbReference>
<dbReference type="InterPro" id="IPR005467">
    <property type="entry name" value="His_kinase_dom"/>
</dbReference>
<evidence type="ECO:0000259" key="12">
    <source>
        <dbReference type="PROSITE" id="PS50113"/>
    </source>
</evidence>
<proteinExistence type="predicted"/>
<dbReference type="InterPro" id="IPR001789">
    <property type="entry name" value="Sig_transdc_resp-reg_receiver"/>
</dbReference>
<dbReference type="InterPro" id="IPR000014">
    <property type="entry name" value="PAS"/>
</dbReference>
<comment type="catalytic activity">
    <reaction evidence="1">
        <text>ATP + protein L-histidine = ADP + protein N-phospho-L-histidine.</text>
        <dbReference type="EC" id="2.7.13.3"/>
    </reaction>
</comment>
<feature type="domain" description="PAS" evidence="11">
    <location>
        <begin position="318"/>
        <end position="387"/>
    </location>
</feature>
<keyword evidence="4" id="KW-0418">Kinase</keyword>
<dbReference type="PANTHER" id="PTHR43547">
    <property type="entry name" value="TWO-COMPONENT HISTIDINE KINASE"/>
    <property type="match status" value="1"/>
</dbReference>
<dbReference type="PANTHER" id="PTHR43547:SF2">
    <property type="entry name" value="HYBRID SIGNAL TRANSDUCTION HISTIDINE KINASE C"/>
    <property type="match status" value="1"/>
</dbReference>
<evidence type="ECO:0000256" key="2">
    <source>
        <dbReference type="ARBA" id="ARBA00012438"/>
    </source>
</evidence>
<dbReference type="Proteomes" id="UP000637383">
    <property type="component" value="Unassembled WGS sequence"/>
</dbReference>
<dbReference type="InterPro" id="IPR058544">
    <property type="entry name" value="ETR1_N"/>
</dbReference>
<evidence type="ECO:0000259" key="9">
    <source>
        <dbReference type="PROSITE" id="PS50109"/>
    </source>
</evidence>
<dbReference type="SUPFAM" id="SSF55874">
    <property type="entry name" value="ATPase domain of HSP90 chaperone/DNA topoisomerase II/histidine kinase"/>
    <property type="match status" value="1"/>
</dbReference>
<feature type="domain" description="PAC" evidence="12">
    <location>
        <begin position="390"/>
        <end position="442"/>
    </location>
</feature>
<feature type="transmembrane region" description="Helical" evidence="8">
    <location>
        <begin position="64"/>
        <end position="87"/>
    </location>
</feature>
<evidence type="ECO:0000313" key="13">
    <source>
        <dbReference type="EMBL" id="MBD2733701.1"/>
    </source>
</evidence>
<dbReference type="SMART" id="SM00448">
    <property type="entry name" value="REC"/>
    <property type="match status" value="1"/>
</dbReference>
<dbReference type="InterPro" id="IPR011006">
    <property type="entry name" value="CheY-like_superfamily"/>
</dbReference>
<dbReference type="InterPro" id="IPR035965">
    <property type="entry name" value="PAS-like_dom_sf"/>
</dbReference>
<reference evidence="13 14" key="1">
    <citation type="journal article" date="2020" name="ISME J.">
        <title>Comparative genomics reveals insights into cyanobacterial evolution and habitat adaptation.</title>
        <authorList>
            <person name="Chen M.Y."/>
            <person name="Teng W.K."/>
            <person name="Zhao L."/>
            <person name="Hu C.X."/>
            <person name="Zhou Y.K."/>
            <person name="Han B.P."/>
            <person name="Song L.R."/>
            <person name="Shu W.S."/>
        </authorList>
    </citation>
    <scope>NUCLEOTIDE SEQUENCE [LARGE SCALE GENOMIC DNA]</scope>
    <source>
        <strain evidence="13 14">FACHB-159</strain>
    </source>
</reference>
<dbReference type="InterPro" id="IPR036097">
    <property type="entry name" value="HisK_dim/P_sf"/>
</dbReference>
<dbReference type="Pfam" id="PF25487">
    <property type="entry name" value="ETR1_N"/>
    <property type="match status" value="1"/>
</dbReference>
<accession>A0ABR8K2Q2</accession>
<feature type="domain" description="PAS" evidence="11">
    <location>
        <begin position="443"/>
        <end position="515"/>
    </location>
</feature>
<keyword evidence="8" id="KW-1133">Transmembrane helix</keyword>
<dbReference type="SUPFAM" id="SSF47384">
    <property type="entry name" value="Homodimeric domain of signal transducing histidine kinase"/>
    <property type="match status" value="1"/>
</dbReference>
<dbReference type="Pfam" id="PF08448">
    <property type="entry name" value="PAS_4"/>
    <property type="match status" value="1"/>
</dbReference>
<keyword evidence="7" id="KW-0175">Coiled coil</keyword>
<protein>
    <recommendedName>
        <fullName evidence="2">histidine kinase</fullName>
        <ecNumber evidence="2">2.7.13.3</ecNumber>
    </recommendedName>
</protein>
<dbReference type="InterPro" id="IPR013655">
    <property type="entry name" value="PAS_fold_3"/>
</dbReference>
<evidence type="ECO:0000256" key="1">
    <source>
        <dbReference type="ARBA" id="ARBA00000085"/>
    </source>
</evidence>
<dbReference type="InterPro" id="IPR003661">
    <property type="entry name" value="HisK_dim/P_dom"/>
</dbReference>
<gene>
    <name evidence="13" type="ORF">H6H03_07205</name>
</gene>
<feature type="coiled-coil region" evidence="7">
    <location>
        <begin position="128"/>
        <end position="173"/>
    </location>
</feature>
<evidence type="ECO:0000313" key="14">
    <source>
        <dbReference type="Proteomes" id="UP000637383"/>
    </source>
</evidence>
<dbReference type="Gene3D" id="2.10.70.100">
    <property type="match status" value="1"/>
</dbReference>
<dbReference type="SUPFAM" id="SSF52172">
    <property type="entry name" value="CheY-like"/>
    <property type="match status" value="1"/>
</dbReference>
<keyword evidence="4" id="KW-0808">Transferase</keyword>
<dbReference type="SUPFAM" id="SSF55785">
    <property type="entry name" value="PYP-like sensor domain (PAS domain)"/>
    <property type="match status" value="3"/>
</dbReference>
<feature type="transmembrane region" description="Helical" evidence="8">
    <location>
        <begin position="28"/>
        <end position="52"/>
    </location>
</feature>
<dbReference type="EMBL" id="JACJTU010000005">
    <property type="protein sequence ID" value="MBD2733701.1"/>
    <property type="molecule type" value="Genomic_DNA"/>
</dbReference>
<evidence type="ECO:0000259" key="11">
    <source>
        <dbReference type="PROSITE" id="PS50112"/>
    </source>
</evidence>
<dbReference type="PRINTS" id="PR00344">
    <property type="entry name" value="BCTRLSENSOR"/>
</dbReference>
<keyword evidence="5" id="KW-0902">Two-component regulatory system</keyword>
<dbReference type="SMART" id="SM00091">
    <property type="entry name" value="PAS"/>
    <property type="match status" value="3"/>
</dbReference>
<evidence type="ECO:0000259" key="10">
    <source>
        <dbReference type="PROSITE" id="PS50110"/>
    </source>
</evidence>
<keyword evidence="8" id="KW-0472">Membrane</keyword>
<dbReference type="SMART" id="SM00086">
    <property type="entry name" value="PAC"/>
    <property type="match status" value="3"/>
</dbReference>
<dbReference type="RefSeq" id="WP_190954442.1">
    <property type="nucleotide sequence ID" value="NZ_JACJTU010000005.1"/>
</dbReference>
<dbReference type="Gene3D" id="1.10.287.130">
    <property type="match status" value="1"/>
</dbReference>
<dbReference type="Pfam" id="PF00072">
    <property type="entry name" value="Response_reg"/>
    <property type="match status" value="1"/>
</dbReference>
<dbReference type="Pfam" id="PF00512">
    <property type="entry name" value="HisKA"/>
    <property type="match status" value="1"/>
</dbReference>
<dbReference type="InterPro" id="IPR036890">
    <property type="entry name" value="HATPase_C_sf"/>
</dbReference>
<evidence type="ECO:0000256" key="4">
    <source>
        <dbReference type="ARBA" id="ARBA00022777"/>
    </source>
</evidence>
<feature type="domain" description="Response regulatory" evidence="10">
    <location>
        <begin position="890"/>
        <end position="1008"/>
    </location>
</feature>
<dbReference type="InterPro" id="IPR013656">
    <property type="entry name" value="PAS_4"/>
</dbReference>